<reference evidence="2 3" key="1">
    <citation type="submission" date="2018-08" db="EMBL/GenBank/DDBJ databases">
        <title>Pallidiluteibacterium maritimus gen. nov., sp. nov., isolated from coastal sediment.</title>
        <authorList>
            <person name="Zhou L.Y."/>
        </authorList>
    </citation>
    <scope>NUCLEOTIDE SEQUENCE [LARGE SCALE GENOMIC DNA]</scope>
    <source>
        <strain evidence="2 3">XSD2</strain>
    </source>
</reference>
<keyword evidence="3" id="KW-1185">Reference proteome</keyword>
<dbReference type="InterPro" id="IPR016181">
    <property type="entry name" value="Acyl_CoA_acyltransferase"/>
</dbReference>
<comment type="caution">
    <text evidence="2">The sequence shown here is derived from an EMBL/GenBank/DDBJ whole genome shotgun (WGS) entry which is preliminary data.</text>
</comment>
<dbReference type="CDD" id="cd04301">
    <property type="entry name" value="NAT_SF"/>
    <property type="match status" value="1"/>
</dbReference>
<gene>
    <name evidence="2" type="ORF">D1614_08610</name>
</gene>
<dbReference type="AlphaFoldDB" id="A0A399SYM7"/>
<dbReference type="Gene3D" id="3.40.630.30">
    <property type="match status" value="1"/>
</dbReference>
<proteinExistence type="predicted"/>
<organism evidence="2 3">
    <name type="scientific">Maribellus luteus</name>
    <dbReference type="NCBI Taxonomy" id="2305463"/>
    <lineage>
        <taxon>Bacteria</taxon>
        <taxon>Pseudomonadati</taxon>
        <taxon>Bacteroidota</taxon>
        <taxon>Bacteroidia</taxon>
        <taxon>Marinilabiliales</taxon>
        <taxon>Prolixibacteraceae</taxon>
        <taxon>Maribellus</taxon>
    </lineage>
</organism>
<dbReference type="Proteomes" id="UP000265926">
    <property type="component" value="Unassembled WGS sequence"/>
</dbReference>
<name>A0A399SYM7_9BACT</name>
<evidence type="ECO:0000313" key="2">
    <source>
        <dbReference type="EMBL" id="RIJ48588.1"/>
    </source>
</evidence>
<sequence length="150" mass="17544">MKFEFKHFSELTNEELYGIMQLRAEVFVVEQNCVYNDLDGHDKEAIHQFLRKDGVVVACSRLLKPGSRFSDYSIGRVVVKESERGTGLGIQMMEEAKDFMLKEWNAEKIKISAQKYLQKFYEELGFVVITEEYLEDGIPHFGMLLEYKKQ</sequence>
<dbReference type="InterPro" id="IPR000182">
    <property type="entry name" value="GNAT_dom"/>
</dbReference>
<dbReference type="PROSITE" id="PS51186">
    <property type="entry name" value="GNAT"/>
    <property type="match status" value="1"/>
</dbReference>
<dbReference type="EMBL" id="QWGR01000004">
    <property type="protein sequence ID" value="RIJ48588.1"/>
    <property type="molecule type" value="Genomic_DNA"/>
</dbReference>
<dbReference type="OrthoDB" id="9796171at2"/>
<accession>A0A399SYM7</accession>
<protein>
    <submittedName>
        <fullName evidence="2">GNAT family N-acetyltransferase</fullName>
    </submittedName>
</protein>
<dbReference type="SUPFAM" id="SSF55729">
    <property type="entry name" value="Acyl-CoA N-acyltransferases (Nat)"/>
    <property type="match status" value="1"/>
</dbReference>
<keyword evidence="2" id="KW-0808">Transferase</keyword>
<dbReference type="Pfam" id="PF13673">
    <property type="entry name" value="Acetyltransf_10"/>
    <property type="match status" value="1"/>
</dbReference>
<dbReference type="GO" id="GO:0016747">
    <property type="term" value="F:acyltransferase activity, transferring groups other than amino-acyl groups"/>
    <property type="evidence" value="ECO:0007669"/>
    <property type="project" value="InterPro"/>
</dbReference>
<evidence type="ECO:0000259" key="1">
    <source>
        <dbReference type="PROSITE" id="PS51186"/>
    </source>
</evidence>
<evidence type="ECO:0000313" key="3">
    <source>
        <dbReference type="Proteomes" id="UP000265926"/>
    </source>
</evidence>
<feature type="domain" description="N-acetyltransferase" evidence="1">
    <location>
        <begin position="6"/>
        <end position="150"/>
    </location>
</feature>
<dbReference type="RefSeq" id="WP_119437508.1">
    <property type="nucleotide sequence ID" value="NZ_QWGR01000004.1"/>
</dbReference>